<dbReference type="PANTHER" id="PTHR43857">
    <property type="entry name" value="BLR7761 PROTEIN"/>
    <property type="match status" value="1"/>
</dbReference>
<dbReference type="SUPFAM" id="SSF55298">
    <property type="entry name" value="YjgF-like"/>
    <property type="match status" value="1"/>
</dbReference>
<dbReference type="EMBL" id="JADNYJ010000010">
    <property type="protein sequence ID" value="KAF8909052.1"/>
    <property type="molecule type" value="Genomic_DNA"/>
</dbReference>
<name>A0A9P5NWH8_GYMJU</name>
<gene>
    <name evidence="1" type="ORF">CPB84DRAFT_1843391</name>
</gene>
<dbReference type="OrthoDB" id="686384at2759"/>
<reference evidence="1" key="1">
    <citation type="submission" date="2020-11" db="EMBL/GenBank/DDBJ databases">
        <authorList>
            <consortium name="DOE Joint Genome Institute"/>
            <person name="Ahrendt S."/>
            <person name="Riley R."/>
            <person name="Andreopoulos W."/>
            <person name="LaButti K."/>
            <person name="Pangilinan J."/>
            <person name="Ruiz-duenas F.J."/>
            <person name="Barrasa J.M."/>
            <person name="Sanchez-Garcia M."/>
            <person name="Camarero S."/>
            <person name="Miyauchi S."/>
            <person name="Serrano A."/>
            <person name="Linde D."/>
            <person name="Babiker R."/>
            <person name="Drula E."/>
            <person name="Ayuso-Fernandez I."/>
            <person name="Pacheco R."/>
            <person name="Padilla G."/>
            <person name="Ferreira P."/>
            <person name="Barriuso J."/>
            <person name="Kellner H."/>
            <person name="Castanera R."/>
            <person name="Alfaro M."/>
            <person name="Ramirez L."/>
            <person name="Pisabarro A.G."/>
            <person name="Kuo A."/>
            <person name="Tritt A."/>
            <person name="Lipzen A."/>
            <person name="He G."/>
            <person name="Yan M."/>
            <person name="Ng V."/>
            <person name="Cullen D."/>
            <person name="Martin F."/>
            <person name="Rosso M.-N."/>
            <person name="Henrissat B."/>
            <person name="Hibbett D."/>
            <person name="Martinez A.T."/>
            <person name="Grigoriev I.V."/>
        </authorList>
    </citation>
    <scope>NUCLEOTIDE SEQUENCE</scope>
    <source>
        <strain evidence="1">AH 44721</strain>
    </source>
</reference>
<proteinExistence type="predicted"/>
<accession>A0A9P5NWH8</accession>
<dbReference type="InterPro" id="IPR035959">
    <property type="entry name" value="RutC-like_sf"/>
</dbReference>
<dbReference type="Proteomes" id="UP000724874">
    <property type="component" value="Unassembled WGS sequence"/>
</dbReference>
<comment type="caution">
    <text evidence="1">The sequence shown here is derived from an EMBL/GenBank/DDBJ whole genome shotgun (WGS) entry which is preliminary data.</text>
</comment>
<evidence type="ECO:0000313" key="2">
    <source>
        <dbReference type="Proteomes" id="UP000724874"/>
    </source>
</evidence>
<dbReference type="AlphaFoldDB" id="A0A9P5NWH8"/>
<evidence type="ECO:0000313" key="1">
    <source>
        <dbReference type="EMBL" id="KAF8909052.1"/>
    </source>
</evidence>
<protein>
    <submittedName>
        <fullName evidence="1">YjgF-like protein</fullName>
    </submittedName>
</protein>
<dbReference type="PANTHER" id="PTHR43857:SF1">
    <property type="entry name" value="YJGH FAMILY PROTEIN"/>
    <property type="match status" value="1"/>
</dbReference>
<keyword evidence="2" id="KW-1185">Reference proteome</keyword>
<sequence length="121" mass="13684">MPESAEPMPTPYEIKKHRTANPYEEKFGYSRAVRKGPFVFVSGTTSIDTTTGQVLYPSSAYEQTLKIFLEIISAIEPWRNKRGRRIERSVWAGWPAATMVFGLGFVNPDMRVEIEADAVVL</sequence>
<organism evidence="1 2">
    <name type="scientific">Gymnopilus junonius</name>
    <name type="common">Spectacular rustgill mushroom</name>
    <name type="synonym">Gymnopilus spectabilis subsp. junonius</name>
    <dbReference type="NCBI Taxonomy" id="109634"/>
    <lineage>
        <taxon>Eukaryota</taxon>
        <taxon>Fungi</taxon>
        <taxon>Dikarya</taxon>
        <taxon>Basidiomycota</taxon>
        <taxon>Agaricomycotina</taxon>
        <taxon>Agaricomycetes</taxon>
        <taxon>Agaricomycetidae</taxon>
        <taxon>Agaricales</taxon>
        <taxon>Agaricineae</taxon>
        <taxon>Hymenogastraceae</taxon>
        <taxon>Gymnopilus</taxon>
    </lineage>
</organism>
<dbReference type="Gene3D" id="3.30.1330.40">
    <property type="entry name" value="RutC-like"/>
    <property type="match status" value="1"/>
</dbReference>